<dbReference type="RefSeq" id="WP_270044373.1">
    <property type="nucleotide sequence ID" value="NZ_JAPDOD010000042.1"/>
</dbReference>
<evidence type="ECO:0008006" key="4">
    <source>
        <dbReference type="Google" id="ProtNLM"/>
    </source>
</evidence>
<feature type="transmembrane region" description="Helical" evidence="1">
    <location>
        <begin position="59"/>
        <end position="76"/>
    </location>
</feature>
<organism evidence="2 3">
    <name type="scientific">Solirubrobacter ginsenosidimutans</name>
    <dbReference type="NCBI Taxonomy" id="490573"/>
    <lineage>
        <taxon>Bacteria</taxon>
        <taxon>Bacillati</taxon>
        <taxon>Actinomycetota</taxon>
        <taxon>Thermoleophilia</taxon>
        <taxon>Solirubrobacterales</taxon>
        <taxon>Solirubrobacteraceae</taxon>
        <taxon>Solirubrobacter</taxon>
    </lineage>
</organism>
<evidence type="ECO:0000313" key="2">
    <source>
        <dbReference type="EMBL" id="MDA0165116.1"/>
    </source>
</evidence>
<name>A0A9X3N0L1_9ACTN</name>
<dbReference type="EMBL" id="JAPDOD010000042">
    <property type="protein sequence ID" value="MDA0165116.1"/>
    <property type="molecule type" value="Genomic_DNA"/>
</dbReference>
<keyword evidence="1" id="KW-0472">Membrane</keyword>
<keyword evidence="1" id="KW-1133">Transmembrane helix</keyword>
<dbReference type="AlphaFoldDB" id="A0A9X3N0L1"/>
<gene>
    <name evidence="2" type="ORF">OM076_32910</name>
</gene>
<reference evidence="2" key="1">
    <citation type="submission" date="2022-10" db="EMBL/GenBank/DDBJ databases">
        <title>The WGS of Solirubrobacter ginsenosidimutans DSM 21036.</title>
        <authorList>
            <person name="Jiang Z."/>
        </authorList>
    </citation>
    <scope>NUCLEOTIDE SEQUENCE</scope>
    <source>
        <strain evidence="2">DSM 21036</strain>
    </source>
</reference>
<sequence>MLAYLIALAIGGLITGGLARLALPGPDPMSLLQTMFVGIGGFFIAGLIYYVATDGQARGVGYLAGFTCSVVIVYIIRRRRGGDLTHPGRDPRRRR</sequence>
<evidence type="ECO:0000313" key="3">
    <source>
        <dbReference type="Proteomes" id="UP001149140"/>
    </source>
</evidence>
<feature type="transmembrane region" description="Helical" evidence="1">
    <location>
        <begin position="35"/>
        <end position="53"/>
    </location>
</feature>
<proteinExistence type="predicted"/>
<feature type="transmembrane region" description="Helical" evidence="1">
    <location>
        <begin position="6"/>
        <end position="23"/>
    </location>
</feature>
<evidence type="ECO:0000256" key="1">
    <source>
        <dbReference type="SAM" id="Phobius"/>
    </source>
</evidence>
<comment type="caution">
    <text evidence="2">The sequence shown here is derived from an EMBL/GenBank/DDBJ whole genome shotgun (WGS) entry which is preliminary data.</text>
</comment>
<protein>
    <recommendedName>
        <fullName evidence="4">GlsB/YeaQ/YmgE family stress response membrane protein</fullName>
    </recommendedName>
</protein>
<dbReference type="Proteomes" id="UP001149140">
    <property type="component" value="Unassembled WGS sequence"/>
</dbReference>
<keyword evidence="1" id="KW-0812">Transmembrane</keyword>
<accession>A0A9X3N0L1</accession>
<keyword evidence="3" id="KW-1185">Reference proteome</keyword>